<dbReference type="AlphaFoldDB" id="A0A507AXQ9"/>
<accession>A0A507AXQ9</accession>
<dbReference type="PRINTS" id="PR00452">
    <property type="entry name" value="SH3DOMAIN"/>
</dbReference>
<dbReference type="InParanoid" id="A0A507AXQ9"/>
<dbReference type="Gene3D" id="1.20.870.10">
    <property type="entry name" value="Son of sevenless (SoS) protein Chain: S domain 1"/>
    <property type="match status" value="1"/>
</dbReference>
<dbReference type="SMART" id="SM00147">
    <property type="entry name" value="RasGEF"/>
    <property type="match status" value="1"/>
</dbReference>
<dbReference type="InterPro" id="IPR001452">
    <property type="entry name" value="SH3_domain"/>
</dbReference>
<dbReference type="PROSITE" id="PS50212">
    <property type="entry name" value="RASGEF_NTER"/>
    <property type="match status" value="1"/>
</dbReference>
<evidence type="ECO:0000256" key="2">
    <source>
        <dbReference type="ARBA" id="ARBA00004125"/>
    </source>
</evidence>
<dbReference type="InterPro" id="IPR036020">
    <property type="entry name" value="WW_dom_sf"/>
</dbReference>
<feature type="region of interest" description="Disordered" evidence="13">
    <location>
        <begin position="31"/>
        <end position="51"/>
    </location>
</feature>
<gene>
    <name evidence="17" type="ORF">E0L32_004263</name>
</gene>
<keyword evidence="18" id="KW-1185">Reference proteome</keyword>
<dbReference type="Pfam" id="PF00617">
    <property type="entry name" value="RasGEF"/>
    <property type="match status" value="1"/>
</dbReference>
<protein>
    <recommendedName>
        <fullName evidence="5">Class E vacuolar protein-sorting machinery protein HSE1</fullName>
    </recommendedName>
    <alternativeName>
        <fullName evidence="6">Class E vacuolar protein-sorting machinery protein hse1</fullName>
    </alternativeName>
</protein>
<feature type="region of interest" description="Disordered" evidence="13">
    <location>
        <begin position="226"/>
        <end position="280"/>
    </location>
</feature>
<dbReference type="InterPro" id="IPR036028">
    <property type="entry name" value="SH3-like_dom_sf"/>
</dbReference>
<dbReference type="GO" id="GO:0005085">
    <property type="term" value="F:guanyl-nucleotide exchange factor activity"/>
    <property type="evidence" value="ECO:0007669"/>
    <property type="project" value="UniProtKB-KW"/>
</dbReference>
<evidence type="ECO:0000256" key="8">
    <source>
        <dbReference type="ARBA" id="ARBA00022658"/>
    </source>
</evidence>
<dbReference type="PANTHER" id="PTHR23113">
    <property type="entry name" value="GUANINE NUCLEOTIDE EXCHANGE FACTOR"/>
    <property type="match status" value="1"/>
</dbReference>
<dbReference type="PANTHER" id="PTHR23113:SF368">
    <property type="entry name" value="CELL DIVISION CONTROL PROTEIN 25"/>
    <property type="match status" value="1"/>
</dbReference>
<dbReference type="SMART" id="SM00326">
    <property type="entry name" value="SH3"/>
    <property type="match status" value="1"/>
</dbReference>
<evidence type="ECO:0000313" key="17">
    <source>
        <dbReference type="EMBL" id="TPX15565.1"/>
    </source>
</evidence>
<feature type="region of interest" description="Disordered" evidence="13">
    <location>
        <begin position="161"/>
        <end position="182"/>
    </location>
</feature>
<dbReference type="OrthoDB" id="546434at2759"/>
<dbReference type="CDD" id="cd11883">
    <property type="entry name" value="SH3_Sdc25"/>
    <property type="match status" value="1"/>
</dbReference>
<dbReference type="Pfam" id="PF23518">
    <property type="entry name" value="WW_2"/>
    <property type="match status" value="1"/>
</dbReference>
<dbReference type="InterPro" id="IPR008937">
    <property type="entry name" value="Ras-like_GEF"/>
</dbReference>
<evidence type="ECO:0000256" key="11">
    <source>
        <dbReference type="PROSITE-ProRule" id="PRU00168"/>
    </source>
</evidence>
<dbReference type="PROSITE" id="PS50009">
    <property type="entry name" value="RASGEF_CAT"/>
    <property type="match status" value="1"/>
</dbReference>
<organism evidence="17 18">
    <name type="scientific">Thyridium curvatum</name>
    <dbReference type="NCBI Taxonomy" id="1093900"/>
    <lineage>
        <taxon>Eukaryota</taxon>
        <taxon>Fungi</taxon>
        <taxon>Dikarya</taxon>
        <taxon>Ascomycota</taxon>
        <taxon>Pezizomycotina</taxon>
        <taxon>Sordariomycetes</taxon>
        <taxon>Sordariomycetidae</taxon>
        <taxon>Thyridiales</taxon>
        <taxon>Thyridiaceae</taxon>
        <taxon>Thyridium</taxon>
    </lineage>
</organism>
<comment type="subunit">
    <text evidence="4">Component of the ESCRT-0 complex composed of HSE1 and VPS27.</text>
</comment>
<evidence type="ECO:0000256" key="4">
    <source>
        <dbReference type="ARBA" id="ARBA00011446"/>
    </source>
</evidence>
<dbReference type="STRING" id="1093900.A0A507AXQ9"/>
<dbReference type="Gene3D" id="2.30.30.40">
    <property type="entry name" value="SH3 Domains"/>
    <property type="match status" value="1"/>
</dbReference>
<dbReference type="RefSeq" id="XP_030997276.1">
    <property type="nucleotide sequence ID" value="XM_031138654.1"/>
</dbReference>
<dbReference type="SUPFAM" id="SSF51045">
    <property type="entry name" value="WW domain"/>
    <property type="match status" value="1"/>
</dbReference>
<evidence type="ECO:0000259" key="16">
    <source>
        <dbReference type="PROSITE" id="PS50212"/>
    </source>
</evidence>
<feature type="domain" description="SH3" evidence="14">
    <location>
        <begin position="86"/>
        <end position="145"/>
    </location>
</feature>
<feature type="domain" description="Ras-GEF" evidence="15">
    <location>
        <begin position="993"/>
        <end position="1230"/>
    </location>
</feature>
<evidence type="ECO:0000259" key="14">
    <source>
        <dbReference type="PROSITE" id="PS50002"/>
    </source>
</evidence>
<evidence type="ECO:0000256" key="13">
    <source>
        <dbReference type="SAM" id="MobiDB-lite"/>
    </source>
</evidence>
<dbReference type="CDD" id="cd00201">
    <property type="entry name" value="WW"/>
    <property type="match status" value="1"/>
</dbReference>
<dbReference type="InterPro" id="IPR001895">
    <property type="entry name" value="RASGEF_cat_dom"/>
</dbReference>
<evidence type="ECO:0000256" key="7">
    <source>
        <dbReference type="ARBA" id="ARBA00022443"/>
    </source>
</evidence>
<evidence type="ECO:0000256" key="9">
    <source>
        <dbReference type="ARBA" id="ARBA00022753"/>
    </source>
</evidence>
<feature type="domain" description="N-terminal Ras-GEF" evidence="16">
    <location>
        <begin position="823"/>
        <end position="957"/>
    </location>
</feature>
<proteinExistence type="inferred from homology"/>
<dbReference type="GeneID" id="41971710"/>
<keyword evidence="9" id="KW-0967">Endosome</keyword>
<dbReference type="PROSITE" id="PS50002">
    <property type="entry name" value="SH3"/>
    <property type="match status" value="1"/>
</dbReference>
<dbReference type="SUPFAM" id="SSF48366">
    <property type="entry name" value="Ras GEF"/>
    <property type="match status" value="1"/>
</dbReference>
<evidence type="ECO:0000259" key="15">
    <source>
        <dbReference type="PROSITE" id="PS50009"/>
    </source>
</evidence>
<evidence type="ECO:0000313" key="18">
    <source>
        <dbReference type="Proteomes" id="UP000319257"/>
    </source>
</evidence>
<dbReference type="GO" id="GO:0007265">
    <property type="term" value="P:Ras protein signal transduction"/>
    <property type="evidence" value="ECO:0007669"/>
    <property type="project" value="TreeGrafter"/>
</dbReference>
<evidence type="ECO:0000256" key="10">
    <source>
        <dbReference type="ARBA" id="ARBA00023136"/>
    </source>
</evidence>
<dbReference type="GO" id="GO:0010008">
    <property type="term" value="C:endosome membrane"/>
    <property type="evidence" value="ECO:0007669"/>
    <property type="project" value="UniProtKB-SubCell"/>
</dbReference>
<dbReference type="Pfam" id="PF25006">
    <property type="entry name" value="DUF7783"/>
    <property type="match status" value="1"/>
</dbReference>
<keyword evidence="7 12" id="KW-0728">SH3 domain</keyword>
<dbReference type="InterPro" id="IPR056685">
    <property type="entry name" value="DUF7783"/>
</dbReference>
<comment type="similarity">
    <text evidence="3">Belongs to the STAM family.</text>
</comment>
<dbReference type="InterPro" id="IPR036964">
    <property type="entry name" value="RASGEF_cat_dom_sf"/>
</dbReference>
<keyword evidence="8 11" id="KW-0344">Guanine-nucleotide releasing factor</keyword>
<dbReference type="InterPro" id="IPR019804">
    <property type="entry name" value="Ras_G-nucl-exch_fac_CS"/>
</dbReference>
<dbReference type="InterPro" id="IPR000651">
    <property type="entry name" value="Ras-like_Gua-exchang_fac_N"/>
</dbReference>
<comment type="subcellular location">
    <subcellularLocation>
        <location evidence="2">Endosome membrane</location>
        <topology evidence="2">Peripheral membrane protein</topology>
        <orientation evidence="2">Cytoplasmic side</orientation>
    </subcellularLocation>
</comment>
<evidence type="ECO:0000256" key="3">
    <source>
        <dbReference type="ARBA" id="ARBA00009666"/>
    </source>
</evidence>
<dbReference type="InterPro" id="IPR001202">
    <property type="entry name" value="WW_dom"/>
</dbReference>
<evidence type="ECO:0000256" key="6">
    <source>
        <dbReference type="ARBA" id="ARBA00018978"/>
    </source>
</evidence>
<feature type="compositionally biased region" description="Acidic residues" evidence="13">
    <location>
        <begin position="162"/>
        <end position="182"/>
    </location>
</feature>
<dbReference type="FunFam" id="2.30.30.40:FF:000072">
    <property type="entry name" value="Unconventional Myosin IB"/>
    <property type="match status" value="1"/>
</dbReference>
<evidence type="ECO:0000256" key="5">
    <source>
        <dbReference type="ARBA" id="ARBA00017923"/>
    </source>
</evidence>
<dbReference type="Pfam" id="PF00018">
    <property type="entry name" value="SH3_1"/>
    <property type="match status" value="1"/>
</dbReference>
<dbReference type="SMART" id="SM00229">
    <property type="entry name" value="RasGEFN"/>
    <property type="match status" value="1"/>
</dbReference>
<name>A0A507AXQ9_9PEZI</name>
<dbReference type="CDD" id="cd06224">
    <property type="entry name" value="REM"/>
    <property type="match status" value="1"/>
</dbReference>
<dbReference type="PROSITE" id="PS00720">
    <property type="entry name" value="RASGEF"/>
    <property type="match status" value="1"/>
</dbReference>
<dbReference type="Gene3D" id="2.20.70.10">
    <property type="match status" value="1"/>
</dbReference>
<dbReference type="InterPro" id="IPR056686">
    <property type="entry name" value="DUF7784"/>
</dbReference>
<dbReference type="CDD" id="cd00155">
    <property type="entry name" value="RasGEF"/>
    <property type="match status" value="1"/>
</dbReference>
<feature type="region of interest" description="Disordered" evidence="13">
    <location>
        <begin position="735"/>
        <end position="756"/>
    </location>
</feature>
<keyword evidence="10" id="KW-0472">Membrane</keyword>
<dbReference type="Pfam" id="PF00618">
    <property type="entry name" value="RasGEF_N"/>
    <property type="match status" value="1"/>
</dbReference>
<dbReference type="Pfam" id="PF25008">
    <property type="entry name" value="DUF7784"/>
    <property type="match status" value="1"/>
</dbReference>
<dbReference type="Gene3D" id="1.10.840.10">
    <property type="entry name" value="Ras guanine-nucleotide exchange factors catalytic domain"/>
    <property type="match status" value="1"/>
</dbReference>
<dbReference type="Proteomes" id="UP000319257">
    <property type="component" value="Unassembled WGS sequence"/>
</dbReference>
<comment type="function">
    <text evidence="1">Component of the ESCRT-0 complex which is the sorting receptor for ubiquitinated cargo proteins at the multivesicular body (MVB).</text>
</comment>
<sequence>MLMTQAAALPPAHGQRSTAFNTLRTTNLAAAAPSQIGREAQVRTGLKRSGTFGDDGDGYGYGSSSNHADGHYTSSTMNGIMGTVPSGATYVRAMYDYEADDRTSLSFHEGDVIQVITQLESGWWDGVINGVRGWFPSNYCQVITNPSEILDAEQNAVPLGETLDEEPDDEVYDESFDDDEDDTDEINALPMEGTETGAKSGADFWIPQATPDGRLFYYNTMTGESSMELPLESPTSVNESGPRDRMNVNIPERTRPPPEMMARGFTQDEDEDSEANSASELEGESIMLASRGSMVMPNSLPPPLADHRWLTRISTIQPRRNPTDIGLSPAPSMDSINGQATRPRNDTFSNPNMVHGTGIASATSFTSTGFNLPTAATIPRSFFDDGSTPPLTWARLVANMKKSIERYREAINNNLRSEYVARAEDISDHLRLLLAAGSGTTDNHSGQPSIISTNKALYPHFRDMMSKFSKLVISSHIAAADWPNAESVQKCLQEADGVLLGVYSYVEIARQQRGEEIPRLFPGFVIGSTAGGSWQNNGLGPRDPIASNFLEDEEGYQEPTAMLDGKLLERLDEQKRMLVSSIRELEKNLAVSDKIITPFKHELIGNNVCSAGGKVLEMFKPWIAMIESVDLSTLGNSFQTPQLADFSVNKQSLYDNISDLLLGCQAVAGPLADEWSEVRGEALENRLEYVRSCARALEMNSSHIGFSLQLLSEQVQINTQQQTEQRMREEQFQREQLRRGETMPYAPSHQRSESRGLMRPPLMQSQSFTEGEPTTQTYRKGGDYSKLKKLLGEDPNPQAMVEDIPDYLRLDFEHEISWDTKTSPPTVKGGSLYALVEQLTRHDKLDSSFNNTFLLTYRSFTSARELFELLVKRFAVQPPEGLNQAEYEQWRDKKQKLIRFRVVNILKNWFDNFWMEDTSLEETRQLIRDVYAFARETVKSTETPGHAQLMAVLDQRLNGKDTGARRLIQTQNQNTPAPIMPKNMKKLKFLDIDVTEFARQLTIIESKLYSKIKPTECLGKTWQKKPGEGQPEPAPNIKALILHSNQMTNWVAEMILAQSDVKKRVVVIKHFVAVGDKCRSLNNFSTITSIISAFSTAPIARLKRTWDMVPAKTQATLETMRKLMGNTKNFGDYREALHAANPPCIPFFGVYLTDLTFIEDGIPSIIKKTNMINFAKRAKTAEVIRDVQQYQNVAYALQPVSELQDYIVSNMQAAGDVHEMYDKSLQVEPREREDEKIVRVLAESGFL</sequence>
<dbReference type="EMBL" id="SKBQ01000020">
    <property type="protein sequence ID" value="TPX15565.1"/>
    <property type="molecule type" value="Genomic_DNA"/>
</dbReference>
<evidence type="ECO:0000256" key="1">
    <source>
        <dbReference type="ARBA" id="ARBA00002654"/>
    </source>
</evidence>
<reference evidence="17 18" key="1">
    <citation type="submission" date="2019-06" db="EMBL/GenBank/DDBJ databases">
        <title>Draft genome sequence of the filamentous fungus Phialemoniopsis curvata isolated from diesel fuel.</title>
        <authorList>
            <person name="Varaljay V.A."/>
            <person name="Lyon W.J."/>
            <person name="Crouch A.L."/>
            <person name="Drake C.E."/>
            <person name="Hollomon J.M."/>
            <person name="Nadeau L.J."/>
            <person name="Nunn H.S."/>
            <person name="Stevenson B.S."/>
            <person name="Bojanowski C.L."/>
            <person name="Crookes-Goodson W.J."/>
        </authorList>
    </citation>
    <scope>NUCLEOTIDE SEQUENCE [LARGE SCALE GENOMIC DNA]</scope>
    <source>
        <strain evidence="17 18">D216</strain>
    </source>
</reference>
<comment type="caution">
    <text evidence="17">The sequence shown here is derived from an EMBL/GenBank/DDBJ whole genome shotgun (WGS) entry which is preliminary data.</text>
</comment>
<evidence type="ECO:0000256" key="12">
    <source>
        <dbReference type="PROSITE-ProRule" id="PRU00192"/>
    </source>
</evidence>
<dbReference type="SUPFAM" id="SSF50044">
    <property type="entry name" value="SH3-domain"/>
    <property type="match status" value="1"/>
</dbReference>
<dbReference type="GO" id="GO:0005886">
    <property type="term" value="C:plasma membrane"/>
    <property type="evidence" value="ECO:0007669"/>
    <property type="project" value="TreeGrafter"/>
</dbReference>
<dbReference type="InterPro" id="IPR057827">
    <property type="entry name" value="WW_fungi"/>
</dbReference>
<feature type="compositionally biased region" description="Basic and acidic residues" evidence="13">
    <location>
        <begin position="241"/>
        <end position="256"/>
    </location>
</feature>
<dbReference type="InterPro" id="IPR023578">
    <property type="entry name" value="Ras_GEF_dom_sf"/>
</dbReference>